<dbReference type="AlphaFoldDB" id="I6YVD8"/>
<sequence length="678" mass="78216">MNLKNFFLISIIGISLMNCTTEKKDDFKYVAEQFADLRIQRYKIDNFDKLTLNQKKLVYYLYQAALAGRDIIWDQNYKHNLYIRRTLEGIVKTYNGDRNDPQFAKFMEYTKRVWFSNGIHHHYSNKKFQPEFSKEYFAKLVKGSDEWELPLQNNETPDDLINKLTPILFDPKVDPVKVNQDPNADLIKTSAVNFYEGVTQKEAEDFYNSLADPKDTRPVSYGLNSKLVKENGKIFERTWRYKGMYHLAIDKITYWLEKAMAVAENEQQKKALDLLVKYYVTGNLKLWDQYNIEWIKDTNSVVDVINGFIETYNDPLGYKANFESVVSFKDFEATKRIKAISDNAQWFEDNSPIMPEHKKKNVKGISAKVITVVVESGDASPSTPIGINLPNANWIRKEYGSKSVNLGNIVHSYNKASESSGLIEEFAYSQEEIERAKKYGALASDLHTDMHEVIGHASGQLNPGVGQPNETLKNYASVLEEARADLVALYFIMDPKLVEIGVMPSLDAGKAEYDAYIRNGLMTQLARIELGDDIEQAHMRNRQLVSKWVYEKGMNDNVIEKKVKDGKTYFVINDYRKLRALFGELLREIQRIKSEGDYEAGKNLVENYGVKVDRALHAEVLERYKKLNIAPYAGFINPVLVPVMNGDEIIDVKIEYPEDFTEQMLYYAKEYSFLPTYN</sequence>
<dbReference type="GO" id="GO:0046872">
    <property type="term" value="F:metal ion binding"/>
    <property type="evidence" value="ECO:0007669"/>
    <property type="project" value="UniProtKB-KW"/>
</dbReference>
<dbReference type="PANTHER" id="PTHR23422">
    <property type="entry name" value="DIPEPTIDYL PEPTIDASE III-RELATED"/>
    <property type="match status" value="1"/>
</dbReference>
<dbReference type="GO" id="GO:0016787">
    <property type="term" value="F:hydrolase activity"/>
    <property type="evidence" value="ECO:0007669"/>
    <property type="project" value="UniProtKB-KW"/>
</dbReference>
<keyword evidence="1" id="KW-0479">Metal-binding</keyword>
<dbReference type="KEGG" id="mro:MROS_1275"/>
<protein>
    <submittedName>
        <fullName evidence="3">Dipeptidyl-peptidase III</fullName>
    </submittedName>
</protein>
<evidence type="ECO:0000256" key="1">
    <source>
        <dbReference type="ARBA" id="ARBA00022723"/>
    </source>
</evidence>
<dbReference type="EMBL" id="CP003557">
    <property type="protein sequence ID" value="AFN74512.1"/>
    <property type="molecule type" value="Genomic_DNA"/>
</dbReference>
<accession>I6YVD8</accession>
<dbReference type="InterPro" id="IPR039461">
    <property type="entry name" value="Peptidase_M49"/>
</dbReference>
<keyword evidence="4" id="KW-1185">Reference proteome</keyword>
<dbReference type="STRING" id="1191523.MROS_1275"/>
<dbReference type="RefSeq" id="WP_014855947.1">
    <property type="nucleotide sequence ID" value="NC_018178.1"/>
</dbReference>
<evidence type="ECO:0000313" key="4">
    <source>
        <dbReference type="Proteomes" id="UP000009011"/>
    </source>
</evidence>
<gene>
    <name evidence="3" type="ordered locus">MROS_1275</name>
</gene>
<dbReference type="PANTHER" id="PTHR23422:SF11">
    <property type="entry name" value="DIPEPTIDYL PEPTIDASE 3"/>
    <property type="match status" value="1"/>
</dbReference>
<evidence type="ECO:0000313" key="3">
    <source>
        <dbReference type="EMBL" id="AFN74512.1"/>
    </source>
</evidence>
<reference evidence="3 4" key="1">
    <citation type="journal article" date="2013" name="PLoS ONE">
        <title>Genomic analysis of Melioribacter roseus, facultatively anaerobic organotrophic bacterium representing a novel deep lineage within Bacteriodetes/Chlorobi group.</title>
        <authorList>
            <person name="Kadnikov V.V."/>
            <person name="Mardanov A.V."/>
            <person name="Podosokorskaya O.A."/>
            <person name="Gavrilov S.N."/>
            <person name="Kublanov I.V."/>
            <person name="Beletsky A.V."/>
            <person name="Bonch-Osmolovskaya E.A."/>
            <person name="Ravin N.V."/>
        </authorList>
    </citation>
    <scope>NUCLEOTIDE SEQUENCE [LARGE SCALE GENOMIC DNA]</scope>
    <source>
        <strain evidence="4">JCM 17771 / P3M-2</strain>
    </source>
</reference>
<dbReference type="Pfam" id="PF03571">
    <property type="entry name" value="Peptidase_M49"/>
    <property type="match status" value="2"/>
</dbReference>
<proteinExistence type="predicted"/>
<dbReference type="PATRIC" id="fig|1191523.3.peg.1353"/>
<organism evidence="3 4">
    <name type="scientific">Melioribacter roseus (strain DSM 23840 / JCM 17771 / VKM B-2668 / P3M-2)</name>
    <dbReference type="NCBI Taxonomy" id="1191523"/>
    <lineage>
        <taxon>Bacteria</taxon>
        <taxon>Pseudomonadati</taxon>
        <taxon>Ignavibacteriota</taxon>
        <taxon>Ignavibacteria</taxon>
        <taxon>Ignavibacteriales</taxon>
        <taxon>Melioribacteraceae</taxon>
        <taxon>Melioribacter</taxon>
    </lineage>
</organism>
<dbReference type="eggNOG" id="COG0457">
    <property type="taxonomic scope" value="Bacteria"/>
</dbReference>
<dbReference type="Proteomes" id="UP000009011">
    <property type="component" value="Chromosome"/>
</dbReference>
<dbReference type="HOGENOM" id="CLU_015592_0_0_10"/>
<dbReference type="MEROPS" id="M49.003"/>
<dbReference type="OrthoDB" id="9812747at2"/>
<evidence type="ECO:0000256" key="2">
    <source>
        <dbReference type="ARBA" id="ARBA00022801"/>
    </source>
</evidence>
<keyword evidence="2" id="KW-0378">Hydrolase</keyword>
<name>I6YVD8_MELRP</name>
<dbReference type="Gene3D" id="3.30.540.30">
    <property type="match status" value="1"/>
</dbReference>